<dbReference type="Pfam" id="PF07238">
    <property type="entry name" value="PilZ"/>
    <property type="match status" value="1"/>
</dbReference>
<accession>A0ABT9U9V4</accession>
<feature type="domain" description="PilZ" evidence="1">
    <location>
        <begin position="26"/>
        <end position="101"/>
    </location>
</feature>
<reference evidence="2 3" key="1">
    <citation type="submission" date="2023-07" db="EMBL/GenBank/DDBJ databases">
        <title>Sorghum-associated microbial communities from plants grown in Nebraska, USA.</title>
        <authorList>
            <person name="Schachtman D."/>
        </authorList>
    </citation>
    <scope>NUCLEOTIDE SEQUENCE [LARGE SCALE GENOMIC DNA]</scope>
    <source>
        <strain evidence="2 3">CC482</strain>
    </source>
</reference>
<gene>
    <name evidence="2" type="ORF">J2T15_004672</name>
</gene>
<evidence type="ECO:0000259" key="1">
    <source>
        <dbReference type="Pfam" id="PF07238"/>
    </source>
</evidence>
<evidence type="ECO:0000313" key="2">
    <source>
        <dbReference type="EMBL" id="MDQ0115214.1"/>
    </source>
</evidence>
<protein>
    <recommendedName>
        <fullName evidence="1">PilZ domain-containing protein</fullName>
    </recommendedName>
</protein>
<evidence type="ECO:0000313" key="3">
    <source>
        <dbReference type="Proteomes" id="UP001229346"/>
    </source>
</evidence>
<name>A0ABT9U9V4_PAEHA</name>
<comment type="caution">
    <text evidence="2">The sequence shown here is derived from an EMBL/GenBank/DDBJ whole genome shotgun (WGS) entry which is preliminary data.</text>
</comment>
<sequence>MSLQVKDYSRAHIRLGFQEGVEAELRLMDKRGQLLSRGVNTVMLMNLSHEGLCFAGSVQLPVQDNYMVDIRMTINQIPIVLRGTIRWNKKHEDGYLHGASFQSSGLLRSLLVRVMNQELLAQQPQQLKIHQSYQRLVHYSNWKRLLGQPALAGGRGH</sequence>
<dbReference type="SUPFAM" id="SSF141371">
    <property type="entry name" value="PilZ domain-like"/>
    <property type="match status" value="1"/>
</dbReference>
<proteinExistence type="predicted"/>
<dbReference type="Proteomes" id="UP001229346">
    <property type="component" value="Unassembled WGS sequence"/>
</dbReference>
<dbReference type="EMBL" id="JAUSSU010000010">
    <property type="protein sequence ID" value="MDQ0115214.1"/>
    <property type="molecule type" value="Genomic_DNA"/>
</dbReference>
<dbReference type="InterPro" id="IPR009875">
    <property type="entry name" value="PilZ_domain"/>
</dbReference>
<keyword evidence="3" id="KW-1185">Reference proteome</keyword>
<dbReference type="RefSeq" id="WP_307206664.1">
    <property type="nucleotide sequence ID" value="NZ_JAUSSU010000010.1"/>
</dbReference>
<organism evidence="2 3">
    <name type="scientific">Paenibacillus harenae</name>
    <dbReference type="NCBI Taxonomy" id="306543"/>
    <lineage>
        <taxon>Bacteria</taxon>
        <taxon>Bacillati</taxon>
        <taxon>Bacillota</taxon>
        <taxon>Bacilli</taxon>
        <taxon>Bacillales</taxon>
        <taxon>Paenibacillaceae</taxon>
        <taxon>Paenibacillus</taxon>
    </lineage>
</organism>